<evidence type="ECO:0000256" key="1">
    <source>
        <dbReference type="SAM" id="Phobius"/>
    </source>
</evidence>
<feature type="transmembrane region" description="Helical" evidence="1">
    <location>
        <begin position="29"/>
        <end position="49"/>
    </location>
</feature>
<name>A0A096HPE6_COMTE</name>
<accession>A0A096HPE6</accession>
<evidence type="ECO:0000313" key="2">
    <source>
        <dbReference type="EMBL" id="KGH30842.1"/>
    </source>
</evidence>
<keyword evidence="1" id="KW-0472">Membrane</keyword>
<evidence type="ECO:0000313" key="3">
    <source>
        <dbReference type="Proteomes" id="UP000029553"/>
    </source>
</evidence>
<sequence length="76" mass="7761">MATKFGAWVVFILSGAVLFAGVGPAPAEINRAICVVASMVSFIIGFNQARNAAPSCLLSFLVSASGLVVAFTQLNG</sequence>
<dbReference type="Proteomes" id="UP000029553">
    <property type="component" value="Unassembled WGS sequence"/>
</dbReference>
<organism evidence="2 3">
    <name type="scientific">Comamonas testosteroni</name>
    <name type="common">Pseudomonas testosteroni</name>
    <dbReference type="NCBI Taxonomy" id="285"/>
    <lineage>
        <taxon>Bacteria</taxon>
        <taxon>Pseudomonadati</taxon>
        <taxon>Pseudomonadota</taxon>
        <taxon>Betaproteobacteria</taxon>
        <taxon>Burkholderiales</taxon>
        <taxon>Comamonadaceae</taxon>
        <taxon>Comamonas</taxon>
    </lineage>
</organism>
<keyword evidence="1" id="KW-1133">Transmembrane helix</keyword>
<reference evidence="2 3" key="1">
    <citation type="submission" date="2013-09" db="EMBL/GenBank/DDBJ databases">
        <title>High correlation between genotypes and phenotypes of environmental bacteria Comamonas testosteroni strains.</title>
        <authorList>
            <person name="Liu L."/>
            <person name="Zhu W."/>
            <person name="Xia X."/>
            <person name="Xu B."/>
            <person name="Luo M."/>
            <person name="Wang G."/>
        </authorList>
    </citation>
    <scope>NUCLEOTIDE SEQUENCE [LARGE SCALE GENOMIC DNA]</scope>
    <source>
        <strain evidence="2 3">JL40</strain>
    </source>
</reference>
<dbReference type="RefSeq" id="WP_034367612.1">
    <property type="nucleotide sequence ID" value="NZ_AWOR01000037.1"/>
</dbReference>
<protein>
    <submittedName>
        <fullName evidence="2">Uncharacterized protein</fullName>
    </submittedName>
</protein>
<feature type="transmembrane region" description="Helical" evidence="1">
    <location>
        <begin position="5"/>
        <end position="23"/>
    </location>
</feature>
<comment type="caution">
    <text evidence="2">The sequence shown here is derived from an EMBL/GenBank/DDBJ whole genome shotgun (WGS) entry which is preliminary data.</text>
</comment>
<dbReference type="AlphaFoldDB" id="A0A096HPE6"/>
<dbReference type="EMBL" id="AWOR01000037">
    <property type="protein sequence ID" value="KGH30842.1"/>
    <property type="molecule type" value="Genomic_DNA"/>
</dbReference>
<gene>
    <name evidence="2" type="ORF">P353_08250</name>
</gene>
<feature type="transmembrane region" description="Helical" evidence="1">
    <location>
        <begin position="56"/>
        <end position="74"/>
    </location>
</feature>
<keyword evidence="1" id="KW-0812">Transmembrane</keyword>
<proteinExistence type="predicted"/>